<name>A0A9N9H6B7_FUNMO</name>
<comment type="caution">
    <text evidence="1">The sequence shown here is derived from an EMBL/GenBank/DDBJ whole genome shotgun (WGS) entry which is preliminary data.</text>
</comment>
<feature type="non-terminal residue" evidence="1">
    <location>
        <position position="1"/>
    </location>
</feature>
<dbReference type="EMBL" id="CAJVPP010004473">
    <property type="protein sequence ID" value="CAG8650503.1"/>
    <property type="molecule type" value="Genomic_DNA"/>
</dbReference>
<evidence type="ECO:0000313" key="2">
    <source>
        <dbReference type="Proteomes" id="UP000789375"/>
    </source>
</evidence>
<reference evidence="1" key="1">
    <citation type="submission" date="2021-06" db="EMBL/GenBank/DDBJ databases">
        <authorList>
            <person name="Kallberg Y."/>
            <person name="Tangrot J."/>
            <person name="Rosling A."/>
        </authorList>
    </citation>
    <scope>NUCLEOTIDE SEQUENCE</scope>
    <source>
        <strain evidence="1">87-6 pot B 2015</strain>
    </source>
</reference>
<organism evidence="1 2">
    <name type="scientific">Funneliformis mosseae</name>
    <name type="common">Endomycorrhizal fungus</name>
    <name type="synonym">Glomus mosseae</name>
    <dbReference type="NCBI Taxonomy" id="27381"/>
    <lineage>
        <taxon>Eukaryota</taxon>
        <taxon>Fungi</taxon>
        <taxon>Fungi incertae sedis</taxon>
        <taxon>Mucoromycota</taxon>
        <taxon>Glomeromycotina</taxon>
        <taxon>Glomeromycetes</taxon>
        <taxon>Glomerales</taxon>
        <taxon>Glomeraceae</taxon>
        <taxon>Funneliformis</taxon>
    </lineage>
</organism>
<dbReference type="AlphaFoldDB" id="A0A9N9H6B7"/>
<dbReference type="Proteomes" id="UP000789375">
    <property type="component" value="Unassembled WGS sequence"/>
</dbReference>
<sequence>YAELLEVILAKEYGHTKVFRKINFPFSEKQQAEKILFEALNIIVTEGGEQASKVLYILDKFDAHINSNDVKSFWEDVRLQNVQVKTRSNQLILTGKKRGVHCTIHFKMMIFSFTFFFMEKPETTFHTSRI</sequence>
<evidence type="ECO:0000313" key="1">
    <source>
        <dbReference type="EMBL" id="CAG8650503.1"/>
    </source>
</evidence>
<gene>
    <name evidence="1" type="ORF">FMOSSE_LOCUS11454</name>
</gene>
<proteinExistence type="predicted"/>
<protein>
    <submittedName>
        <fullName evidence="1">3069_t:CDS:1</fullName>
    </submittedName>
</protein>
<accession>A0A9N9H6B7</accession>
<keyword evidence="2" id="KW-1185">Reference proteome</keyword>